<dbReference type="EMBL" id="BLKS01000001">
    <property type="protein sequence ID" value="GFG52182.1"/>
    <property type="molecule type" value="Genomic_DNA"/>
</dbReference>
<keyword evidence="3" id="KW-1185">Reference proteome</keyword>
<dbReference type="OrthoDB" id="4761585at2"/>
<dbReference type="Proteomes" id="UP000465302">
    <property type="component" value="Unassembled WGS sequence"/>
</dbReference>
<name>A0A2A7MQG1_MYCAG</name>
<dbReference type="EMBL" id="PDCP01000093">
    <property type="protein sequence ID" value="PEG33780.1"/>
    <property type="molecule type" value="Genomic_DNA"/>
</dbReference>
<dbReference type="AlphaFoldDB" id="A0A2A7MQG1"/>
<accession>A0A2A7MQG1</accession>
<comment type="caution">
    <text evidence="2">The sequence shown here is derived from an EMBL/GenBank/DDBJ whole genome shotgun (WGS) entry which is preliminary data.</text>
</comment>
<proteinExistence type="predicted"/>
<evidence type="ECO:0000313" key="2">
    <source>
        <dbReference type="EMBL" id="PEG33780.1"/>
    </source>
</evidence>
<dbReference type="Proteomes" id="UP000220914">
    <property type="component" value="Unassembled WGS sequence"/>
</dbReference>
<evidence type="ECO:0008006" key="5">
    <source>
        <dbReference type="Google" id="ProtNLM"/>
    </source>
</evidence>
<sequence length="145" mass="15025">MAVLSLVIALAAIGVAAWAMVMAWPKTEETPQPTAESKQRVCDAFNTVSAAVQLQTHADLGPDPVASTAVASNARLSLIGGGEYLLGRIDDQTPPDLADAVRSFANILQDIGINALAGATNDDPQQAARLTAGEEGRTKVADLCK</sequence>
<gene>
    <name evidence="2" type="ORF">CQY20_29025</name>
    <name evidence="1" type="ORF">MAGR_36230</name>
</gene>
<reference evidence="2 3" key="1">
    <citation type="submission" date="2017-10" db="EMBL/GenBank/DDBJ databases">
        <title>The new phylogeny of genus Mycobacterium.</title>
        <authorList>
            <person name="Tortoli E."/>
            <person name="Trovato A."/>
            <person name="Cirillo D.M."/>
        </authorList>
    </citation>
    <scope>NUCLEOTIDE SEQUENCE [LARGE SCALE GENOMIC DNA]</scope>
    <source>
        <strain evidence="2 3">CCUG37673</strain>
    </source>
</reference>
<evidence type="ECO:0000313" key="1">
    <source>
        <dbReference type="EMBL" id="GFG52182.1"/>
    </source>
</evidence>
<reference evidence="1 4" key="2">
    <citation type="journal article" date="2019" name="Emerg. Microbes Infect.">
        <title>Comprehensive subspecies identification of 175 nontuberculous mycobacteria species based on 7547 genomic profiles.</title>
        <authorList>
            <person name="Matsumoto Y."/>
            <person name="Kinjo T."/>
            <person name="Motooka D."/>
            <person name="Nabeya D."/>
            <person name="Jung N."/>
            <person name="Uechi K."/>
            <person name="Horii T."/>
            <person name="Iida T."/>
            <person name="Fujita J."/>
            <person name="Nakamura S."/>
        </authorList>
    </citation>
    <scope>NUCLEOTIDE SEQUENCE [LARGE SCALE GENOMIC DNA]</scope>
    <source>
        <strain evidence="1 4">JCM 6377</strain>
    </source>
</reference>
<organism evidence="2 3">
    <name type="scientific">Mycolicibacterium agri</name>
    <name type="common">Mycobacterium agri</name>
    <dbReference type="NCBI Taxonomy" id="36811"/>
    <lineage>
        <taxon>Bacteria</taxon>
        <taxon>Bacillati</taxon>
        <taxon>Actinomycetota</taxon>
        <taxon>Actinomycetes</taxon>
        <taxon>Mycobacteriales</taxon>
        <taxon>Mycobacteriaceae</taxon>
        <taxon>Mycolicibacterium</taxon>
    </lineage>
</organism>
<protein>
    <recommendedName>
        <fullName evidence="5">Alanine and proline rich membrane protein</fullName>
    </recommendedName>
</protein>
<evidence type="ECO:0000313" key="3">
    <source>
        <dbReference type="Proteomes" id="UP000220914"/>
    </source>
</evidence>
<evidence type="ECO:0000313" key="4">
    <source>
        <dbReference type="Proteomes" id="UP000465302"/>
    </source>
</evidence>
<reference evidence="1" key="3">
    <citation type="submission" date="2020-02" db="EMBL/GenBank/DDBJ databases">
        <authorList>
            <person name="Matsumoto Y."/>
            <person name="Motooka D."/>
            <person name="Nakamura S."/>
        </authorList>
    </citation>
    <scope>NUCLEOTIDE SEQUENCE</scope>
    <source>
        <strain evidence="1">JCM 6377</strain>
    </source>
</reference>